<name>A0ABW3Z8X8_9HYPH</name>
<dbReference type="EMBL" id="JBHTMX010000117">
    <property type="protein sequence ID" value="MFD1332738.1"/>
    <property type="molecule type" value="Genomic_DNA"/>
</dbReference>
<dbReference type="RefSeq" id="WP_378775946.1">
    <property type="nucleotide sequence ID" value="NZ_JBHTMX010000117.1"/>
</dbReference>
<keyword evidence="1" id="KW-1133">Transmembrane helix</keyword>
<organism evidence="2 3">
    <name type="scientific">Methylopila musalis</name>
    <dbReference type="NCBI Taxonomy" id="1134781"/>
    <lineage>
        <taxon>Bacteria</taxon>
        <taxon>Pseudomonadati</taxon>
        <taxon>Pseudomonadota</taxon>
        <taxon>Alphaproteobacteria</taxon>
        <taxon>Hyphomicrobiales</taxon>
        <taxon>Methylopilaceae</taxon>
        <taxon>Methylopila</taxon>
    </lineage>
</organism>
<keyword evidence="1" id="KW-0812">Transmembrane</keyword>
<keyword evidence="3" id="KW-1185">Reference proteome</keyword>
<comment type="caution">
    <text evidence="2">The sequence shown here is derived from an EMBL/GenBank/DDBJ whole genome shotgun (WGS) entry which is preliminary data.</text>
</comment>
<accession>A0ABW3Z8X8</accession>
<feature type="transmembrane region" description="Helical" evidence="1">
    <location>
        <begin position="58"/>
        <end position="77"/>
    </location>
</feature>
<feature type="transmembrane region" description="Helical" evidence="1">
    <location>
        <begin position="97"/>
        <end position="114"/>
    </location>
</feature>
<evidence type="ECO:0000313" key="3">
    <source>
        <dbReference type="Proteomes" id="UP001597171"/>
    </source>
</evidence>
<evidence type="ECO:0000256" key="1">
    <source>
        <dbReference type="SAM" id="Phobius"/>
    </source>
</evidence>
<sequence length="117" mass="12386">MSEPPPPPRDDRAQTLAALALARDILPNSGTMIGVCTTLVGLVKIIERDSGASRVDEYGALIGVLFLISALTSYLAIRIAPTSAATSRRCERVADVFFLTGLCSLVVLGAMFAFETV</sequence>
<proteinExistence type="predicted"/>
<reference evidence="3" key="1">
    <citation type="journal article" date="2019" name="Int. J. Syst. Evol. Microbiol.">
        <title>The Global Catalogue of Microorganisms (GCM) 10K type strain sequencing project: providing services to taxonomists for standard genome sequencing and annotation.</title>
        <authorList>
            <consortium name="The Broad Institute Genomics Platform"/>
            <consortium name="The Broad Institute Genome Sequencing Center for Infectious Disease"/>
            <person name="Wu L."/>
            <person name="Ma J."/>
        </authorList>
    </citation>
    <scope>NUCLEOTIDE SEQUENCE [LARGE SCALE GENOMIC DNA]</scope>
    <source>
        <strain evidence="3">CCUG 61696</strain>
    </source>
</reference>
<gene>
    <name evidence="2" type="ORF">ACFQ4O_12090</name>
</gene>
<keyword evidence="1" id="KW-0472">Membrane</keyword>
<protein>
    <submittedName>
        <fullName evidence="2">Uncharacterized protein</fullName>
    </submittedName>
</protein>
<evidence type="ECO:0000313" key="2">
    <source>
        <dbReference type="EMBL" id="MFD1332738.1"/>
    </source>
</evidence>
<dbReference type="Proteomes" id="UP001597171">
    <property type="component" value="Unassembled WGS sequence"/>
</dbReference>